<name>U4PC94_CAEEL</name>
<dbReference type="AlphaFoldDB" id="U4PC94"/>
<dbReference type="Bgee" id="WBGene00019786">
    <property type="expression patterns" value="Expressed in embryo and 3 other cell types or tissues"/>
</dbReference>
<dbReference type="CTD" id="177015"/>
<dbReference type="KEGG" id="cel:CELE_M70.4"/>
<accession>U4PC94</accession>
<proteinExistence type="predicted"/>
<evidence type="ECO:0000313" key="3">
    <source>
        <dbReference type="WormBase" id="M70.4b"/>
    </source>
</evidence>
<organism evidence="1 2">
    <name type="scientific">Caenorhabditis elegans</name>
    <dbReference type="NCBI Taxonomy" id="6239"/>
    <lineage>
        <taxon>Eukaryota</taxon>
        <taxon>Metazoa</taxon>
        <taxon>Ecdysozoa</taxon>
        <taxon>Nematoda</taxon>
        <taxon>Chromadorea</taxon>
        <taxon>Rhabditida</taxon>
        <taxon>Rhabditina</taxon>
        <taxon>Rhabditomorpha</taxon>
        <taxon>Rhabditoidea</taxon>
        <taxon>Rhabditidae</taxon>
        <taxon>Peloderinae</taxon>
        <taxon>Caenorhabditis</taxon>
    </lineage>
</organism>
<dbReference type="EMBL" id="BX284604">
    <property type="protein sequence ID" value="CDH93482.1"/>
    <property type="molecule type" value="Genomic_DNA"/>
</dbReference>
<protein>
    <submittedName>
        <fullName evidence="1">Transposase</fullName>
    </submittedName>
</protein>
<gene>
    <name evidence="1 3" type="primary">famp-1</name>
    <name evidence="1" type="ORF">CELE_M70.4</name>
    <name evidence="3" type="ORF">M70.4</name>
</gene>
<evidence type="ECO:0000313" key="2">
    <source>
        <dbReference type="Proteomes" id="UP000001940"/>
    </source>
</evidence>
<sequence length="34" mass="4101">MYWTPKILRSNRVFRFSLHQAIEVIIVADNLKIK</sequence>
<dbReference type="HOGENOM" id="CLU_019668_0_0_1"/>
<dbReference type="RefSeq" id="NP_001368349.1">
    <property type="nucleotide sequence ID" value="NM_001380086.1"/>
</dbReference>
<dbReference type="ExpressionAtlas" id="U4PC94">
    <property type="expression patterns" value="baseline and differential"/>
</dbReference>
<dbReference type="WormBase" id="M70.4b">
    <property type="protein sequence ID" value="CE48727"/>
    <property type="gene ID" value="WBGene00019786"/>
    <property type="gene designation" value="famp-1"/>
</dbReference>
<dbReference type="AGR" id="WB:WBGene00019786"/>
<reference evidence="1 2" key="1">
    <citation type="journal article" date="1998" name="Science">
        <title>Genome sequence of the nematode C. elegans: a platform for investigating biology.</title>
        <authorList>
            <consortium name="The C. elegans sequencing consortium"/>
            <person name="Sulson J.E."/>
            <person name="Waterston R."/>
        </authorList>
    </citation>
    <scope>NUCLEOTIDE SEQUENCE [LARGE SCALE GENOMIC DNA]</scope>
    <source>
        <strain evidence="1 2">Bristol N2</strain>
    </source>
</reference>
<keyword evidence="2" id="KW-1185">Reference proteome</keyword>
<dbReference type="Proteomes" id="UP000001940">
    <property type="component" value="Chromosome IV"/>
</dbReference>
<evidence type="ECO:0000313" key="1">
    <source>
        <dbReference type="EMBL" id="CDH93482.1"/>
    </source>
</evidence>
<dbReference type="GeneID" id="177015"/>
<dbReference type="OrthoDB" id="440755at2759"/>